<keyword evidence="8" id="KW-0460">Magnesium</keyword>
<evidence type="ECO:0000256" key="9">
    <source>
        <dbReference type="ARBA" id="ARBA00022962"/>
    </source>
</evidence>
<dbReference type="Gene3D" id="3.40.50.880">
    <property type="match status" value="1"/>
</dbReference>
<dbReference type="AlphaFoldDB" id="A0A840RRX9"/>
<evidence type="ECO:0000259" key="10">
    <source>
        <dbReference type="Pfam" id="PF01656"/>
    </source>
</evidence>
<dbReference type="GO" id="GO:0005524">
    <property type="term" value="F:ATP binding"/>
    <property type="evidence" value="ECO:0007669"/>
    <property type="project" value="UniProtKB-KW"/>
</dbReference>
<sequence length="453" mass="48624">MMSDSDTSPLQPRVPALFISAPGSHHGKTTVTAALARYHAARGLRVRVFKTGPDFLDPMLLARAAGGTSGNSSTSQPAYQLDLWLAGESACQQLVSDAAAEADLILIEGVMGLFDGQPSSADLAVLLGVPVLAVIDATGMAQTFGALAYGLARFRPDVTFAGVLANAVASPRHAEMLQQGLRSELNIPYFGAMLRTPEYALPERHLGLVQAAEVHDLDARIDRAAIAIGQTKLAQLPKAVQFRRPQQDDRLMTLPTLLQGTRVGVAQDAAFSFLYPVNLDCLRAMGAQLVFFSPLNDHALPEVDSLYLPGGYPELHLQTLQDNPSMKAALTAHHRHNKPIYAECGGMLYLMESLTDVAGQRASMAGLLPGHAIMQKRLQGLGYQTAPMPGGALRAHTFHHSIIDTGMIPIASGERLHNTSAGEKIFQQNRIIASYLHCYFPSNPVAAAQLFLP</sequence>
<dbReference type="Gene3D" id="3.40.50.300">
    <property type="entry name" value="P-loop containing nucleotide triphosphate hydrolases"/>
    <property type="match status" value="1"/>
</dbReference>
<dbReference type="CDD" id="cd03130">
    <property type="entry name" value="GATase1_CobB"/>
    <property type="match status" value="1"/>
</dbReference>
<dbReference type="Proteomes" id="UP000571084">
    <property type="component" value="Unassembled WGS sequence"/>
</dbReference>
<dbReference type="InterPro" id="IPR027417">
    <property type="entry name" value="P-loop_NTPase"/>
</dbReference>
<keyword evidence="9" id="KW-0315">Glutamine amidotransferase</keyword>
<evidence type="ECO:0000256" key="7">
    <source>
        <dbReference type="ARBA" id="ARBA00022840"/>
    </source>
</evidence>
<dbReference type="InterPro" id="IPR004484">
    <property type="entry name" value="CbiA/CobB_synth"/>
</dbReference>
<evidence type="ECO:0000256" key="5">
    <source>
        <dbReference type="ARBA" id="ARBA00022598"/>
    </source>
</evidence>
<keyword evidence="7" id="KW-0067">ATP-binding</keyword>
<keyword evidence="4" id="KW-0169">Cobalamin biosynthesis</keyword>
<keyword evidence="5 12" id="KW-0436">Ligase</keyword>
<dbReference type="EC" id="6.3.5.11" evidence="12"/>
<keyword evidence="6" id="KW-0547">Nucleotide-binding</keyword>
<dbReference type="SUPFAM" id="SSF52540">
    <property type="entry name" value="P-loop containing nucleoside triphosphate hydrolases"/>
    <property type="match status" value="1"/>
</dbReference>
<dbReference type="NCBIfam" id="TIGR00379">
    <property type="entry name" value="cobB"/>
    <property type="match status" value="1"/>
</dbReference>
<comment type="pathway">
    <text evidence="2">Cofactor biosynthesis; adenosylcobalamin biosynthesis.</text>
</comment>
<dbReference type="Pfam" id="PF07685">
    <property type="entry name" value="GATase_3"/>
    <property type="match status" value="1"/>
</dbReference>
<evidence type="ECO:0000256" key="2">
    <source>
        <dbReference type="ARBA" id="ARBA00004953"/>
    </source>
</evidence>
<keyword evidence="13" id="KW-1185">Reference proteome</keyword>
<reference evidence="12 13" key="1">
    <citation type="submission" date="2020-08" db="EMBL/GenBank/DDBJ databases">
        <title>Genomic Encyclopedia of Type Strains, Phase IV (KMG-IV): sequencing the most valuable type-strain genomes for metagenomic binning, comparative biology and taxonomic classification.</title>
        <authorList>
            <person name="Goeker M."/>
        </authorList>
    </citation>
    <scope>NUCLEOTIDE SEQUENCE [LARGE SCALE GENOMIC DNA]</scope>
    <source>
        <strain evidence="12 13">DSM 23240</strain>
    </source>
</reference>
<evidence type="ECO:0000259" key="11">
    <source>
        <dbReference type="Pfam" id="PF07685"/>
    </source>
</evidence>
<dbReference type="PANTHER" id="PTHR43873:SF1">
    <property type="entry name" value="COBYRINATE A,C-DIAMIDE SYNTHASE"/>
    <property type="match status" value="1"/>
</dbReference>
<evidence type="ECO:0000256" key="4">
    <source>
        <dbReference type="ARBA" id="ARBA00022573"/>
    </source>
</evidence>
<dbReference type="InterPro" id="IPR011698">
    <property type="entry name" value="GATase_3"/>
</dbReference>
<organism evidence="12 13">
    <name type="scientific">Glaciimonas immobilis</name>
    <dbReference type="NCBI Taxonomy" id="728004"/>
    <lineage>
        <taxon>Bacteria</taxon>
        <taxon>Pseudomonadati</taxon>
        <taxon>Pseudomonadota</taxon>
        <taxon>Betaproteobacteria</taxon>
        <taxon>Burkholderiales</taxon>
        <taxon>Oxalobacteraceae</taxon>
        <taxon>Glaciimonas</taxon>
    </lineage>
</organism>
<accession>A0A840RRX9</accession>
<dbReference type="SUPFAM" id="SSF52317">
    <property type="entry name" value="Class I glutamine amidotransferase-like"/>
    <property type="match status" value="1"/>
</dbReference>
<dbReference type="GO" id="GO:0043802">
    <property type="term" value="F:hydrogenobyrinic acid a,c-diamide synthase (glutamine-hydrolysing) activity"/>
    <property type="evidence" value="ECO:0007669"/>
    <property type="project" value="UniProtKB-EC"/>
</dbReference>
<comment type="cofactor">
    <cofactor evidence="1">
        <name>Mg(2+)</name>
        <dbReference type="ChEBI" id="CHEBI:18420"/>
    </cofactor>
</comment>
<protein>
    <submittedName>
        <fullName evidence="12">Cobyrinic acid a,c-diamide synthase</fullName>
        <ecNumber evidence="12">6.3.5.11</ecNumber>
        <ecNumber evidence="12">6.3.5.9</ecNumber>
    </submittedName>
</protein>
<evidence type="ECO:0000256" key="3">
    <source>
        <dbReference type="ARBA" id="ARBA00006205"/>
    </source>
</evidence>
<dbReference type="Pfam" id="PF01656">
    <property type="entry name" value="CbiA"/>
    <property type="match status" value="1"/>
</dbReference>
<dbReference type="InterPro" id="IPR029062">
    <property type="entry name" value="Class_I_gatase-like"/>
</dbReference>
<dbReference type="EMBL" id="JACHHQ010000003">
    <property type="protein sequence ID" value="MBB5199912.1"/>
    <property type="molecule type" value="Genomic_DNA"/>
</dbReference>
<dbReference type="InterPro" id="IPR002586">
    <property type="entry name" value="CobQ/CobB/MinD/ParA_Nub-bd_dom"/>
</dbReference>
<evidence type="ECO:0000256" key="6">
    <source>
        <dbReference type="ARBA" id="ARBA00022741"/>
    </source>
</evidence>
<name>A0A840RRX9_9BURK</name>
<comment type="similarity">
    <text evidence="3">Belongs to the CobB/CobQ family. CobQ subfamily.</text>
</comment>
<dbReference type="GO" id="GO:0042242">
    <property type="term" value="F:cobyrinic acid a,c-diamide synthase activity"/>
    <property type="evidence" value="ECO:0007669"/>
    <property type="project" value="UniProtKB-EC"/>
</dbReference>
<evidence type="ECO:0000313" key="12">
    <source>
        <dbReference type="EMBL" id="MBB5199912.1"/>
    </source>
</evidence>
<feature type="domain" description="CobB/CobQ-like glutamine amidotransferase" evidence="11">
    <location>
        <begin position="262"/>
        <end position="443"/>
    </location>
</feature>
<evidence type="ECO:0000256" key="1">
    <source>
        <dbReference type="ARBA" id="ARBA00001946"/>
    </source>
</evidence>
<dbReference type="PANTHER" id="PTHR43873">
    <property type="entry name" value="COBYRINATE A,C-DIAMIDE SYNTHASE"/>
    <property type="match status" value="1"/>
</dbReference>
<dbReference type="PROSITE" id="PS51274">
    <property type="entry name" value="GATASE_COBBQ"/>
    <property type="match status" value="1"/>
</dbReference>
<comment type="caution">
    <text evidence="12">The sequence shown here is derived from an EMBL/GenBank/DDBJ whole genome shotgun (WGS) entry which is preliminary data.</text>
</comment>
<dbReference type="EC" id="6.3.5.9" evidence="12"/>
<evidence type="ECO:0000256" key="8">
    <source>
        <dbReference type="ARBA" id="ARBA00022842"/>
    </source>
</evidence>
<dbReference type="GO" id="GO:0009236">
    <property type="term" value="P:cobalamin biosynthetic process"/>
    <property type="evidence" value="ECO:0007669"/>
    <property type="project" value="UniProtKB-KW"/>
</dbReference>
<gene>
    <name evidence="12" type="ORF">HNR39_001744</name>
</gene>
<dbReference type="NCBIfam" id="NF002204">
    <property type="entry name" value="PRK01077.1"/>
    <property type="match status" value="1"/>
</dbReference>
<feature type="domain" description="CobQ/CobB/MinD/ParA nucleotide binding" evidence="10">
    <location>
        <begin position="18"/>
        <end position="206"/>
    </location>
</feature>
<proteinExistence type="inferred from homology"/>
<evidence type="ECO:0000313" key="13">
    <source>
        <dbReference type="Proteomes" id="UP000571084"/>
    </source>
</evidence>